<evidence type="ECO:0000259" key="2">
    <source>
        <dbReference type="Pfam" id="PF26017"/>
    </source>
</evidence>
<dbReference type="EMBL" id="MU069502">
    <property type="protein sequence ID" value="KAF5840815.1"/>
    <property type="molecule type" value="Genomic_DNA"/>
</dbReference>
<feature type="compositionally biased region" description="Gly residues" evidence="1">
    <location>
        <begin position="552"/>
        <end position="567"/>
    </location>
</feature>
<feature type="domain" description="BTBD8 BACK" evidence="2">
    <location>
        <begin position="354"/>
        <end position="449"/>
    </location>
</feature>
<feature type="compositionally biased region" description="Low complexity" evidence="1">
    <location>
        <begin position="955"/>
        <end position="966"/>
    </location>
</feature>
<feature type="compositionally biased region" description="Pro residues" evidence="1">
    <location>
        <begin position="716"/>
        <end position="728"/>
    </location>
</feature>
<proteinExistence type="predicted"/>
<feature type="compositionally biased region" description="Low complexity" evidence="1">
    <location>
        <begin position="1448"/>
        <end position="1457"/>
    </location>
</feature>
<feature type="compositionally biased region" description="Polar residues" evidence="1">
    <location>
        <begin position="135"/>
        <end position="145"/>
    </location>
</feature>
<feature type="region of interest" description="Disordered" evidence="1">
    <location>
        <begin position="811"/>
        <end position="985"/>
    </location>
</feature>
<feature type="region of interest" description="Disordered" evidence="1">
    <location>
        <begin position="96"/>
        <end position="153"/>
    </location>
</feature>
<evidence type="ECO:0000256" key="1">
    <source>
        <dbReference type="SAM" id="MobiDB-lite"/>
    </source>
</evidence>
<comment type="caution">
    <text evidence="3">The sequence shown here is derived from an EMBL/GenBank/DDBJ whole genome shotgun (WGS) entry which is preliminary data.</text>
</comment>
<dbReference type="InterPro" id="IPR043225">
    <property type="entry name" value="BACK_BTBD8"/>
</dbReference>
<organism evidence="3 4">
    <name type="scientific">Dunaliella salina</name>
    <name type="common">Green alga</name>
    <name type="synonym">Protococcus salinus</name>
    <dbReference type="NCBI Taxonomy" id="3046"/>
    <lineage>
        <taxon>Eukaryota</taxon>
        <taxon>Viridiplantae</taxon>
        <taxon>Chlorophyta</taxon>
        <taxon>core chlorophytes</taxon>
        <taxon>Chlorophyceae</taxon>
        <taxon>CS clade</taxon>
        <taxon>Chlamydomonadales</taxon>
        <taxon>Dunaliellaceae</taxon>
        <taxon>Dunaliella</taxon>
    </lineage>
</organism>
<feature type="compositionally biased region" description="Low complexity" evidence="1">
    <location>
        <begin position="233"/>
        <end position="249"/>
    </location>
</feature>
<dbReference type="PANTHER" id="PTHR22427">
    <property type="entry name" value="GH15728P"/>
    <property type="match status" value="1"/>
</dbReference>
<dbReference type="Pfam" id="PF26017">
    <property type="entry name" value="BACK_BTBD8"/>
    <property type="match status" value="1"/>
</dbReference>
<evidence type="ECO:0000313" key="3">
    <source>
        <dbReference type="EMBL" id="KAF5840815.1"/>
    </source>
</evidence>
<evidence type="ECO:0000313" key="4">
    <source>
        <dbReference type="Proteomes" id="UP000815325"/>
    </source>
</evidence>
<feature type="compositionally biased region" description="Polar residues" evidence="1">
    <location>
        <begin position="651"/>
        <end position="708"/>
    </location>
</feature>
<name>A0ABQ7H1W0_DUNSA</name>
<feature type="region of interest" description="Disordered" evidence="1">
    <location>
        <begin position="1357"/>
        <end position="1457"/>
    </location>
</feature>
<feature type="compositionally biased region" description="Polar residues" evidence="1">
    <location>
        <begin position="603"/>
        <end position="617"/>
    </location>
</feature>
<feature type="region of interest" description="Disordered" evidence="1">
    <location>
        <begin position="552"/>
        <end position="783"/>
    </location>
</feature>
<accession>A0ABQ7H1W0</accession>
<feature type="compositionally biased region" description="Pro residues" evidence="1">
    <location>
        <begin position="1383"/>
        <end position="1396"/>
    </location>
</feature>
<feature type="compositionally biased region" description="Low complexity" evidence="1">
    <location>
        <begin position="577"/>
        <end position="595"/>
    </location>
</feature>
<dbReference type="PANTHER" id="PTHR22427:SF7">
    <property type="entry name" value="GH15728P"/>
    <property type="match status" value="1"/>
</dbReference>
<feature type="compositionally biased region" description="Low complexity" evidence="1">
    <location>
        <begin position="1357"/>
        <end position="1368"/>
    </location>
</feature>
<feature type="compositionally biased region" description="Low complexity" evidence="1">
    <location>
        <begin position="844"/>
        <end position="867"/>
    </location>
</feature>
<keyword evidence="4" id="KW-1185">Reference proteome</keyword>
<feature type="region of interest" description="Disordered" evidence="1">
    <location>
        <begin position="1038"/>
        <end position="1132"/>
    </location>
</feature>
<reference evidence="3" key="1">
    <citation type="submission" date="2017-08" db="EMBL/GenBank/DDBJ databases">
        <authorList>
            <person name="Polle J.E."/>
            <person name="Barry K."/>
            <person name="Cushman J."/>
            <person name="Schmutz J."/>
            <person name="Tran D."/>
            <person name="Hathwaick L.T."/>
            <person name="Yim W.C."/>
            <person name="Jenkins J."/>
            <person name="Mckie-Krisberg Z.M."/>
            <person name="Prochnik S."/>
            <person name="Lindquist E."/>
            <person name="Dockter R.B."/>
            <person name="Adam C."/>
            <person name="Molina H."/>
            <person name="Bunkerborg J."/>
            <person name="Jin E."/>
            <person name="Buchheim M."/>
            <person name="Magnuson J."/>
        </authorList>
    </citation>
    <scope>NUCLEOTIDE SEQUENCE</scope>
    <source>
        <strain evidence="3">CCAP 19/18</strain>
    </source>
</reference>
<feature type="compositionally biased region" description="Basic and acidic residues" evidence="1">
    <location>
        <begin position="1122"/>
        <end position="1132"/>
    </location>
</feature>
<feature type="compositionally biased region" description="Polar residues" evidence="1">
    <location>
        <begin position="633"/>
        <end position="644"/>
    </location>
</feature>
<dbReference type="Proteomes" id="UP000815325">
    <property type="component" value="Unassembled WGS sequence"/>
</dbReference>
<feature type="compositionally biased region" description="Polar residues" evidence="1">
    <location>
        <begin position="1060"/>
        <end position="1074"/>
    </location>
</feature>
<gene>
    <name evidence="3" type="ORF">DUNSADRAFT_15357</name>
</gene>
<feature type="compositionally biased region" description="Low complexity" evidence="1">
    <location>
        <begin position="1107"/>
        <end position="1118"/>
    </location>
</feature>
<feature type="compositionally biased region" description="Low complexity" evidence="1">
    <location>
        <begin position="973"/>
        <end position="985"/>
    </location>
</feature>
<protein>
    <recommendedName>
        <fullName evidence="2">BTBD8 BACK domain-containing protein</fullName>
    </recommendedName>
</protein>
<sequence>MVGTDTPLRATPNGVLHLYSSVRSDGEQSLSISLSIEKGLDALSRACGYIAAALSFKEHQCQGELVQIHGHLELDTGSCDPALAAQALLHLLDEVPSTSNDPPSPAPHCHPIMLTPSSAKSMEGASKRAALGSSWPGTPTASTAPASVFQPSRPLTDELELSTTGVAKDQVSAASGSGVLSSEDAQPIGQGAHGIAPFPVSVPEGPSTHKVPASSPEEPTATPCLQADLPEGAEAARPAAAPAAEQAARATEEQEKGTDNCLMHRTLPVIRTPAAGQGQLDITPANVASLLCLADQWDIPRLRGRVLQELRHSPLFCGGLRKPYAVGTPAVENVPQVLLLLEQAIPFVGDTEGGLKSLQADCFMWLAENAVRTWPTRAFASLPSVIQKRVLHQAISNLKVQGAVGALLRCQHLQAAIPQGLTWAAGVADLAEELRKATLTFIWANFVPVVCSPSLRKDLAEPWSAEVLAEVSAFAKAQGSPTDAIKALVGWPQVQRKMGTWEELPHLQEAVSAFFADLRAHASKHFGAVSSSVTFKALPARQQQQLMADLQGDGGAAVEGGAAGEGGVAARQRREAAAAAAPAPMSSSTTSAAGSFPKRSHRSASAVTLSPSCSAITHRQPHQPQGKGHKLSPSRSATLCQSHQPHCPRHTSASATTTHRQPQRHTLSAPGSTSVLPEPASVQSLHNQAPASASSTHMHHLQNGSASASTSTPKSGLPPPPPSVPSVPEPGVSRSARDEAATTAMPAARSASSATSPHTLSHCSSLTPLQPSPAPGSTCPGSSAGCSVWSTAGVPSSSLAAAPAAAAQAPAPAAPAPAPAAAAPAPAPAPAAVGVPLTAAPDQNAPHSCPSSSSAATPSKPNTSAPSKHSKPVSASRIPQASHKLPQSSSTAAGTPGPPNTTPKETVQDIAKHTPASKQSRPRHPSIPSGIPHPHKQPTSASVMPRPIRSARPNAQATADTACTATPTPPDPAQSSQSAALPASAARSYARPAPACAAASAAHSRIPKSIVAAGTSSLPIASAGLAAETLGPAGRGLRPASVRAGIPGPSATSPLPLARRTSSATGLHSSTNPTHPHGRAGSSKGANGLDGERDSGSIRGSHIAALSSERSSSSSSSSSRKRRDEPSRVVRERKNSCLGSLWACKAAALGQADSGSTVAPSGSAVHANGCRRPTAITAASTEQTMPSAVQADSRCQSTETAAADAGQTAALQTAVHADSSCQATAVHADSRCQPTTTTAAADAEQTGAQQTAVHANSSCQATAAHAGSRCQSTEITAAEAEQTAAQQTAERASSSCQMTIVHAESRCCQPLAASAAADAEQTAAQQTAVHANNSGQATAVHANSCCQPLTASAAAEAQQLAAQGGSAPSMGHSQHPGDGGRGPEPPSSSPAGPPPDADLMVAGNGRVAGSMVAEEGRDAHPMVVGKGEGAHTMVAGESEPLCLHEEPPSSSAGPPSD</sequence>
<feature type="region of interest" description="Disordered" evidence="1">
    <location>
        <begin position="233"/>
        <end position="257"/>
    </location>
</feature>
<feature type="compositionally biased region" description="Low complexity" evidence="1">
    <location>
        <begin position="741"/>
        <end position="759"/>
    </location>
</feature>